<dbReference type="Proteomes" id="UP001293254">
    <property type="component" value="Unassembled WGS sequence"/>
</dbReference>
<sequence>MALVFAQKAVNLGCDWDHGLDFYEPKLELLRQRYHAFEAILRNPTFTWNTETNTVHATKDEWDAIVRVRDDLDDPEGDHQEHVAEPNEAGEGGSSDDDDGIVFMGQVTETSLTVLWTWSQVKGKTSGCDGIGGKHIFC</sequence>
<reference evidence="3" key="2">
    <citation type="journal article" date="2024" name="Plant">
        <title>Genomic evolution and insights into agronomic trait innovations of Sesamum species.</title>
        <authorList>
            <person name="Miao H."/>
            <person name="Wang L."/>
            <person name="Qu L."/>
            <person name="Liu H."/>
            <person name="Sun Y."/>
            <person name="Le M."/>
            <person name="Wang Q."/>
            <person name="Wei S."/>
            <person name="Zheng Y."/>
            <person name="Lin W."/>
            <person name="Duan Y."/>
            <person name="Cao H."/>
            <person name="Xiong S."/>
            <person name="Wang X."/>
            <person name="Wei L."/>
            <person name="Li C."/>
            <person name="Ma Q."/>
            <person name="Ju M."/>
            <person name="Zhao R."/>
            <person name="Li G."/>
            <person name="Mu C."/>
            <person name="Tian Q."/>
            <person name="Mei H."/>
            <person name="Zhang T."/>
            <person name="Gao T."/>
            <person name="Zhang H."/>
        </authorList>
    </citation>
    <scope>NUCLEOTIDE SEQUENCE</scope>
    <source>
        <strain evidence="3">3651</strain>
    </source>
</reference>
<accession>A0AAE1XJQ9</accession>
<feature type="region of interest" description="Disordered" evidence="1">
    <location>
        <begin position="69"/>
        <end position="101"/>
    </location>
</feature>
<evidence type="ECO:0000256" key="1">
    <source>
        <dbReference type="SAM" id="MobiDB-lite"/>
    </source>
</evidence>
<proteinExistence type="predicted"/>
<dbReference type="AlphaFoldDB" id="A0AAE1XJQ9"/>
<organism evidence="3 4">
    <name type="scientific">Sesamum alatum</name>
    <dbReference type="NCBI Taxonomy" id="300844"/>
    <lineage>
        <taxon>Eukaryota</taxon>
        <taxon>Viridiplantae</taxon>
        <taxon>Streptophyta</taxon>
        <taxon>Embryophyta</taxon>
        <taxon>Tracheophyta</taxon>
        <taxon>Spermatophyta</taxon>
        <taxon>Magnoliopsida</taxon>
        <taxon>eudicotyledons</taxon>
        <taxon>Gunneridae</taxon>
        <taxon>Pentapetalae</taxon>
        <taxon>asterids</taxon>
        <taxon>lamiids</taxon>
        <taxon>Lamiales</taxon>
        <taxon>Pedaliaceae</taxon>
        <taxon>Sesamum</taxon>
    </lineage>
</organism>
<keyword evidence="4" id="KW-1185">Reference proteome</keyword>
<gene>
    <name evidence="3" type="ORF">Salat_2918300</name>
</gene>
<dbReference type="Pfam" id="PF12776">
    <property type="entry name" value="Myb_DNA-bind_3"/>
    <property type="match status" value="1"/>
</dbReference>
<evidence type="ECO:0000313" key="4">
    <source>
        <dbReference type="Proteomes" id="UP001293254"/>
    </source>
</evidence>
<name>A0AAE1XJQ9_9LAMI</name>
<evidence type="ECO:0000313" key="3">
    <source>
        <dbReference type="EMBL" id="KAK4412711.1"/>
    </source>
</evidence>
<evidence type="ECO:0000259" key="2">
    <source>
        <dbReference type="Pfam" id="PF12776"/>
    </source>
</evidence>
<dbReference type="EMBL" id="JACGWO010000013">
    <property type="protein sequence ID" value="KAK4412711.1"/>
    <property type="molecule type" value="Genomic_DNA"/>
</dbReference>
<dbReference type="InterPro" id="IPR024752">
    <property type="entry name" value="Myb/SANT-like_dom"/>
</dbReference>
<comment type="caution">
    <text evidence="3">The sequence shown here is derived from an EMBL/GenBank/DDBJ whole genome shotgun (WGS) entry which is preliminary data.</text>
</comment>
<protein>
    <recommendedName>
        <fullName evidence="2">Myb/SANT-like domain-containing protein</fullName>
    </recommendedName>
</protein>
<reference evidence="3" key="1">
    <citation type="submission" date="2020-06" db="EMBL/GenBank/DDBJ databases">
        <authorList>
            <person name="Li T."/>
            <person name="Hu X."/>
            <person name="Zhang T."/>
            <person name="Song X."/>
            <person name="Zhang H."/>
            <person name="Dai N."/>
            <person name="Sheng W."/>
            <person name="Hou X."/>
            <person name="Wei L."/>
        </authorList>
    </citation>
    <scope>NUCLEOTIDE SEQUENCE</scope>
    <source>
        <strain evidence="3">3651</strain>
        <tissue evidence="3">Leaf</tissue>
    </source>
</reference>
<feature type="domain" description="Myb/SANT-like" evidence="2">
    <location>
        <begin position="24"/>
        <end position="64"/>
    </location>
</feature>